<dbReference type="Gene3D" id="3.40.50.300">
    <property type="entry name" value="P-loop containing nucleotide triphosphate hydrolases"/>
    <property type="match status" value="1"/>
</dbReference>
<dbReference type="OrthoDB" id="2445210at2759"/>
<name>A0A9N9G2V6_9GLOM</name>
<keyword evidence="5" id="KW-1185">Reference proteome</keyword>
<evidence type="ECO:0000259" key="3">
    <source>
        <dbReference type="Pfam" id="PF00005"/>
    </source>
</evidence>
<comment type="caution">
    <text evidence="4">The sequence shown here is derived from an EMBL/GenBank/DDBJ whole genome shotgun (WGS) entry which is preliminary data.</text>
</comment>
<accession>A0A9N9G2V6</accession>
<dbReference type="Proteomes" id="UP000789508">
    <property type="component" value="Unassembled WGS sequence"/>
</dbReference>
<feature type="non-terminal residue" evidence="4">
    <location>
        <position position="270"/>
    </location>
</feature>
<evidence type="ECO:0000313" key="5">
    <source>
        <dbReference type="Proteomes" id="UP000789508"/>
    </source>
</evidence>
<evidence type="ECO:0000256" key="1">
    <source>
        <dbReference type="ARBA" id="ARBA00022448"/>
    </source>
</evidence>
<dbReference type="PANTHER" id="PTHR42794:SF1">
    <property type="entry name" value="HEMIN IMPORT ATP-BINDING PROTEIN HMUV"/>
    <property type="match status" value="1"/>
</dbReference>
<feature type="non-terminal residue" evidence="4">
    <location>
        <position position="1"/>
    </location>
</feature>
<sequence>MGMIRNKGSKPGAEELRVLGGHHAKSLLLDKFRQLPFEEKQAKKDELNNLIEKDAYEIGYSWEHLPNHFYRSFLAIASTLIYHWDNFGQIDNFDGEILSASWRIFENFGDIFHCLFDYADYSISRGRVNAFLRLPEKNDNLEVLKNYNRTFIPAKLNRLIGKNGAGKSTVLYLLLGMLVPQKGQIIITDDQGSKYSLHQDINLKYWRENNIAYCAHDTLIEEGSTGQKQLANINQTLEQKKGVQIFCFDEADNALDQDNQEKIQEKIKEL</sequence>
<dbReference type="GO" id="GO:0005524">
    <property type="term" value="F:ATP binding"/>
    <property type="evidence" value="ECO:0007669"/>
    <property type="project" value="InterPro"/>
</dbReference>
<proteinExistence type="predicted"/>
<dbReference type="SUPFAM" id="SSF52540">
    <property type="entry name" value="P-loop containing nucleoside triphosphate hydrolases"/>
    <property type="match status" value="1"/>
</dbReference>
<evidence type="ECO:0000313" key="4">
    <source>
        <dbReference type="EMBL" id="CAG8577771.1"/>
    </source>
</evidence>
<dbReference type="GO" id="GO:0016887">
    <property type="term" value="F:ATP hydrolysis activity"/>
    <property type="evidence" value="ECO:0007669"/>
    <property type="project" value="InterPro"/>
</dbReference>
<dbReference type="AlphaFoldDB" id="A0A9N9G2V6"/>
<dbReference type="Pfam" id="PF00005">
    <property type="entry name" value="ABC_tran"/>
    <property type="match status" value="1"/>
</dbReference>
<evidence type="ECO:0000256" key="2">
    <source>
        <dbReference type="ARBA" id="ARBA00022967"/>
    </source>
</evidence>
<dbReference type="InterPro" id="IPR027417">
    <property type="entry name" value="P-loop_NTPase"/>
</dbReference>
<reference evidence="4" key="1">
    <citation type="submission" date="2021-06" db="EMBL/GenBank/DDBJ databases">
        <authorList>
            <person name="Kallberg Y."/>
            <person name="Tangrot J."/>
            <person name="Rosling A."/>
        </authorList>
    </citation>
    <scope>NUCLEOTIDE SEQUENCE</scope>
    <source>
        <strain evidence="4">FL130A</strain>
    </source>
</reference>
<dbReference type="PANTHER" id="PTHR42794">
    <property type="entry name" value="HEMIN IMPORT ATP-BINDING PROTEIN HMUV"/>
    <property type="match status" value="1"/>
</dbReference>
<keyword evidence="2" id="KW-1278">Translocase</keyword>
<feature type="domain" description="ABC transporter" evidence="3">
    <location>
        <begin position="144"/>
        <end position="259"/>
    </location>
</feature>
<organism evidence="4 5">
    <name type="scientific">Ambispora leptoticha</name>
    <dbReference type="NCBI Taxonomy" id="144679"/>
    <lineage>
        <taxon>Eukaryota</taxon>
        <taxon>Fungi</taxon>
        <taxon>Fungi incertae sedis</taxon>
        <taxon>Mucoromycota</taxon>
        <taxon>Glomeromycotina</taxon>
        <taxon>Glomeromycetes</taxon>
        <taxon>Archaeosporales</taxon>
        <taxon>Ambisporaceae</taxon>
        <taxon>Ambispora</taxon>
    </lineage>
</organism>
<gene>
    <name evidence="4" type="ORF">ALEPTO_LOCUS7112</name>
</gene>
<keyword evidence="1" id="KW-0813">Transport</keyword>
<dbReference type="InterPro" id="IPR003439">
    <property type="entry name" value="ABC_transporter-like_ATP-bd"/>
</dbReference>
<protein>
    <submittedName>
        <fullName evidence="4">7992_t:CDS:1</fullName>
    </submittedName>
</protein>
<dbReference type="EMBL" id="CAJVPS010002860">
    <property type="protein sequence ID" value="CAG8577771.1"/>
    <property type="molecule type" value="Genomic_DNA"/>
</dbReference>